<sequence>MKSLCNNPLQQATKALSVVRPVQRWLLVGGTLLILIACTSPAQAPSAELAAAERAIGTAERAQVTRYTSIELDTARQELIAARAALTAENMPQAERLAV</sequence>
<evidence type="ECO:0000313" key="2">
    <source>
        <dbReference type="Proteomes" id="UP001231616"/>
    </source>
</evidence>
<comment type="caution">
    <text evidence="1">The sequence shown here is derived from an EMBL/GenBank/DDBJ whole genome shotgun (WGS) entry which is preliminary data.</text>
</comment>
<reference evidence="1 2" key="1">
    <citation type="submission" date="2023-08" db="EMBL/GenBank/DDBJ databases">
        <authorList>
            <person name="Joshi A."/>
            <person name="Thite S."/>
        </authorList>
    </citation>
    <scope>NUCLEOTIDE SEQUENCE [LARGE SCALE GENOMIC DNA]</scope>
    <source>
        <strain evidence="1 2">AC40</strain>
    </source>
</reference>
<organism evidence="1 2">
    <name type="scientific">Alkalimonas collagenimarina</name>
    <dbReference type="NCBI Taxonomy" id="400390"/>
    <lineage>
        <taxon>Bacteria</taxon>
        <taxon>Pseudomonadati</taxon>
        <taxon>Pseudomonadota</taxon>
        <taxon>Gammaproteobacteria</taxon>
        <taxon>Alkalimonas</taxon>
    </lineage>
</organism>
<dbReference type="Proteomes" id="UP001231616">
    <property type="component" value="Unassembled WGS sequence"/>
</dbReference>
<name>A0ABT9GY11_9GAMM</name>
<dbReference type="Gene3D" id="1.20.1270.390">
    <property type="match status" value="1"/>
</dbReference>
<proteinExistence type="predicted"/>
<dbReference type="RefSeq" id="WP_305893199.1">
    <property type="nucleotide sequence ID" value="NZ_JAUZVZ010000008.1"/>
</dbReference>
<dbReference type="EMBL" id="JAUZVZ010000008">
    <property type="protein sequence ID" value="MDP4535932.1"/>
    <property type="molecule type" value="Genomic_DNA"/>
</dbReference>
<evidence type="ECO:0000313" key="1">
    <source>
        <dbReference type="EMBL" id="MDP4535932.1"/>
    </source>
</evidence>
<accession>A0ABT9GY11</accession>
<protein>
    <submittedName>
        <fullName evidence="1">DUF4398 domain-containing protein</fullName>
    </submittedName>
</protein>
<gene>
    <name evidence="1" type="ORF">Q3O60_07015</name>
</gene>
<keyword evidence="2" id="KW-1185">Reference proteome</keyword>